<organism evidence="4 5">
    <name type="scientific">Sphagnum jensenii</name>
    <dbReference type="NCBI Taxonomy" id="128206"/>
    <lineage>
        <taxon>Eukaryota</taxon>
        <taxon>Viridiplantae</taxon>
        <taxon>Streptophyta</taxon>
        <taxon>Embryophyta</taxon>
        <taxon>Bryophyta</taxon>
        <taxon>Sphagnophytina</taxon>
        <taxon>Sphagnopsida</taxon>
        <taxon>Sphagnales</taxon>
        <taxon>Sphagnaceae</taxon>
        <taxon>Sphagnum</taxon>
    </lineage>
</organism>
<feature type="region of interest" description="Disordered" evidence="2">
    <location>
        <begin position="398"/>
        <end position="472"/>
    </location>
</feature>
<feature type="region of interest" description="Disordered" evidence="2">
    <location>
        <begin position="15"/>
        <end position="45"/>
    </location>
</feature>
<dbReference type="PANTHER" id="PTHR15020">
    <property type="entry name" value="FLAVIN REDUCTASE-RELATED"/>
    <property type="match status" value="1"/>
</dbReference>
<dbReference type="Gene3D" id="3.40.50.720">
    <property type="entry name" value="NAD(P)-binding Rossmann-like Domain"/>
    <property type="match status" value="1"/>
</dbReference>
<keyword evidence="5" id="KW-1185">Reference proteome</keyword>
<evidence type="ECO:0000313" key="5">
    <source>
        <dbReference type="Proteomes" id="UP001497444"/>
    </source>
</evidence>
<dbReference type="SUPFAM" id="SSF51735">
    <property type="entry name" value="NAD(P)-binding Rossmann-fold domains"/>
    <property type="match status" value="1"/>
</dbReference>
<name>A0ABP0VRE7_9BRYO</name>
<gene>
    <name evidence="4" type="ORF">CSSPJE1EN1_LOCUS1123</name>
</gene>
<dbReference type="CDD" id="cd05243">
    <property type="entry name" value="SDR_a5"/>
    <property type="match status" value="1"/>
</dbReference>
<evidence type="ECO:0000256" key="1">
    <source>
        <dbReference type="SAM" id="Coils"/>
    </source>
</evidence>
<feature type="region of interest" description="Disordered" evidence="2">
    <location>
        <begin position="332"/>
        <end position="351"/>
    </location>
</feature>
<dbReference type="EMBL" id="OZ020096">
    <property type="protein sequence ID" value="CAK9255645.1"/>
    <property type="molecule type" value="Genomic_DNA"/>
</dbReference>
<feature type="compositionally biased region" description="Basic residues" evidence="2">
    <location>
        <begin position="104"/>
        <end position="113"/>
    </location>
</feature>
<feature type="region of interest" description="Disordered" evidence="2">
    <location>
        <begin position="103"/>
        <end position="263"/>
    </location>
</feature>
<keyword evidence="1" id="KW-0175">Coiled coil</keyword>
<reference evidence="4 5" key="1">
    <citation type="submission" date="2024-02" db="EMBL/GenBank/DDBJ databases">
        <authorList>
            <consortium name="ELIXIR-Norway"/>
            <consortium name="Elixir Norway"/>
        </authorList>
    </citation>
    <scope>NUCLEOTIDE SEQUENCE [LARGE SCALE GENOMIC DNA]</scope>
</reference>
<protein>
    <recommendedName>
        <fullName evidence="3">NAD(P)-binding domain-containing protein</fullName>
    </recommendedName>
</protein>
<feature type="compositionally biased region" description="Acidic residues" evidence="2">
    <location>
        <begin position="126"/>
        <end position="155"/>
    </location>
</feature>
<dbReference type="Pfam" id="PF13460">
    <property type="entry name" value="NAD_binding_10"/>
    <property type="match status" value="1"/>
</dbReference>
<feature type="compositionally biased region" description="Low complexity" evidence="2">
    <location>
        <begin position="415"/>
        <end position="430"/>
    </location>
</feature>
<accession>A0ABP0VRE7</accession>
<evidence type="ECO:0000256" key="2">
    <source>
        <dbReference type="SAM" id="MobiDB-lite"/>
    </source>
</evidence>
<dbReference type="PANTHER" id="PTHR15020:SF42">
    <property type="entry name" value="NAD(P)-BINDING DOMAIN-CONTAINING PROTEIN"/>
    <property type="match status" value="1"/>
</dbReference>
<evidence type="ECO:0000259" key="3">
    <source>
        <dbReference type="Pfam" id="PF13460"/>
    </source>
</evidence>
<feature type="compositionally biased region" description="Basic residues" evidence="2">
    <location>
        <begin position="221"/>
        <end position="231"/>
    </location>
</feature>
<sequence length="696" mass="74377">MAMAGVCAKVLQPVGGLRTQQQQQQRSGGAAAAVGRQKRTATRSSNSAVVSDAAAFSRARTISSYGTAAAAGRRCYYGSSGPLLCQAASSGGSRRDHQKIVARTQHRRARHVKGVTPSKPELLSALEDEENADAILGNDEEEEEEEEIPLPEDEAAAIPVETAKASYVGDKWVSPQDGEEEEGGGGGRSSNKGEKELNDQVQQSAEDVAEISNEAVDKSARSLRRTGRKMGRNLEESREEGETILREGADAVNKQSGRVGSDIQKGVQEVGETAQKLGALAQDTADESGKELQDVGQDVRQNIQEVEQEGEKLIRKGGEAVSEQAREAVDEIGKQAQRAVPEDVGRSVQRVGNRVERAAERVEGPIGRAMDASREAVEAVGKEAFGVGQSLLEVAEQATGMAGAPPSNSRPKESGVGQVQNVAQVQQQQKGAKELGSGRKYKPAGKEVMRKFQGTGQGAKDLSDKGSQGEENADSYTGLRVLVAGASGRTGRLIVENLVNKGVPVRALVRDVNKARKIKELDNAELVAGDVYKYETVKQALGDSNVVICAIGLQGFTLDLLQTYKTEYEGVVNLISAAKNNGDVKKFVFITTIGLGSFLQIIPLLFWKRQAELFLQRSGLDYTIVRPGGLRNNSGVNESVELRPVDTQYRGGISRSKVAEVCVSALVIPESSEKIVEIVAGSGRTRQSIEDQFAAI</sequence>
<dbReference type="InterPro" id="IPR016040">
    <property type="entry name" value="NAD(P)-bd_dom"/>
</dbReference>
<evidence type="ECO:0000313" key="4">
    <source>
        <dbReference type="EMBL" id="CAK9255645.1"/>
    </source>
</evidence>
<dbReference type="Proteomes" id="UP001497444">
    <property type="component" value="Chromosome 1"/>
</dbReference>
<feature type="coiled-coil region" evidence="1">
    <location>
        <begin position="289"/>
        <end position="316"/>
    </location>
</feature>
<feature type="domain" description="NAD(P)-binding" evidence="3">
    <location>
        <begin position="485"/>
        <end position="666"/>
    </location>
</feature>
<proteinExistence type="predicted"/>
<feature type="compositionally biased region" description="Basic and acidic residues" evidence="2">
    <location>
        <begin position="232"/>
        <end position="249"/>
    </location>
</feature>
<dbReference type="InterPro" id="IPR036291">
    <property type="entry name" value="NAD(P)-bd_dom_sf"/>
</dbReference>
<feature type="compositionally biased region" description="Low complexity" evidence="2">
    <location>
        <begin position="15"/>
        <end position="35"/>
    </location>
</feature>